<organism evidence="3 4">
    <name type="scientific">Tsukamurella pulmonis</name>
    <dbReference type="NCBI Taxonomy" id="47312"/>
    <lineage>
        <taxon>Bacteria</taxon>
        <taxon>Bacillati</taxon>
        <taxon>Actinomycetota</taxon>
        <taxon>Actinomycetes</taxon>
        <taxon>Mycobacteriales</taxon>
        <taxon>Tsukamurellaceae</taxon>
        <taxon>Tsukamurella</taxon>
    </lineage>
</organism>
<accession>A0A1H1DQK1</accession>
<reference evidence="4" key="1">
    <citation type="submission" date="2016-10" db="EMBL/GenBank/DDBJ databases">
        <authorList>
            <person name="Varghese N."/>
            <person name="Submissions S."/>
        </authorList>
    </citation>
    <scope>NUCLEOTIDE SEQUENCE [LARGE SCALE GENOMIC DNA]</scope>
    <source>
        <strain evidence="4">DSM 44142</strain>
    </source>
</reference>
<evidence type="ECO:0000256" key="1">
    <source>
        <dbReference type="SAM" id="MobiDB-lite"/>
    </source>
</evidence>
<dbReference type="OrthoDB" id="9816036at2"/>
<dbReference type="InterPro" id="IPR014966">
    <property type="entry name" value="FRG-dom"/>
</dbReference>
<name>A0A1H1DQK1_9ACTN</name>
<keyword evidence="4" id="KW-1185">Reference proteome</keyword>
<dbReference type="Proteomes" id="UP000183053">
    <property type="component" value="Unassembled WGS sequence"/>
</dbReference>
<gene>
    <name evidence="3" type="ORF">SAMN04489765_1840</name>
</gene>
<evidence type="ECO:0000259" key="2">
    <source>
        <dbReference type="SMART" id="SM00901"/>
    </source>
</evidence>
<protein>
    <submittedName>
        <fullName evidence="3">FRG domain-containing protein</fullName>
    </submittedName>
</protein>
<dbReference type="SMART" id="SM00901">
    <property type="entry name" value="FRG"/>
    <property type="match status" value="1"/>
</dbReference>
<evidence type="ECO:0000313" key="4">
    <source>
        <dbReference type="Proteomes" id="UP000183053"/>
    </source>
</evidence>
<dbReference type="Pfam" id="PF08867">
    <property type="entry name" value="FRG"/>
    <property type="match status" value="1"/>
</dbReference>
<dbReference type="AlphaFoldDB" id="A0A1H1DQK1"/>
<dbReference type="STRING" id="47312.SAMN04489765_1840"/>
<feature type="domain" description="FRG" evidence="2">
    <location>
        <begin position="72"/>
        <end position="165"/>
    </location>
</feature>
<evidence type="ECO:0000313" key="3">
    <source>
        <dbReference type="EMBL" id="SDQ78693.1"/>
    </source>
</evidence>
<feature type="region of interest" description="Disordered" evidence="1">
    <location>
        <begin position="1"/>
        <end position="20"/>
    </location>
</feature>
<dbReference type="EMBL" id="FNLF01000002">
    <property type="protein sequence ID" value="SDQ78693.1"/>
    <property type="molecule type" value="Genomic_DNA"/>
</dbReference>
<proteinExistence type="predicted"/>
<sequence length="303" mass="33426">MASTQLHVSEPRAPIPGRARSNSCRLTNIAASKPPPAIVLCMEDSQQMDIADQPRICSISDLMQALAPITADGRELWYRGHRDASWFLTPSAFRSTGRTEAEGAMLARFRQEAAAAGTQYAFDKWGWITFAQHHSLPTRLLDWSQSPLVALFFATEKDSDANALSDVAGEFFVLDPAKLNRDAGDDDGGHPRLLSESDSLLSKYLPGQEGDQRSKPRSVLAPLLFDRIRFQNGTFTVSQSPTGSSSTEPLRQAAALQSFTVPEDSKRNLREELDTLGFNEVSIYRDLDRIARRITAGAEQRAS</sequence>